<sequence length="74" mass="8693">MTMEEFIEHISRISNIPSESIEPDSSFKDDIGIDSLQMVNLLIEITEKTNTDMTRIMHPDHYSTPFQLYRTLFK</sequence>
<dbReference type="AlphaFoldDB" id="A0A1H9M4L6"/>
<dbReference type="Proteomes" id="UP000199687">
    <property type="component" value="Unassembled WGS sequence"/>
</dbReference>
<dbReference type="InterPro" id="IPR009081">
    <property type="entry name" value="PP-bd_ACP"/>
</dbReference>
<name>A0A1H9M4L6_9BACI</name>
<organism evidence="2 3">
    <name type="scientific">Gracilibacillus ureilyticus</name>
    <dbReference type="NCBI Taxonomy" id="531814"/>
    <lineage>
        <taxon>Bacteria</taxon>
        <taxon>Bacillati</taxon>
        <taxon>Bacillota</taxon>
        <taxon>Bacilli</taxon>
        <taxon>Bacillales</taxon>
        <taxon>Bacillaceae</taxon>
        <taxon>Gracilibacillus</taxon>
    </lineage>
</organism>
<dbReference type="Gene3D" id="1.10.1200.10">
    <property type="entry name" value="ACP-like"/>
    <property type="match status" value="1"/>
</dbReference>
<accession>A0A1H9M4L6</accession>
<feature type="domain" description="Carrier" evidence="1">
    <location>
        <begin position="1"/>
        <end position="74"/>
    </location>
</feature>
<dbReference type="OrthoDB" id="9804551at2"/>
<dbReference type="SUPFAM" id="SSF47336">
    <property type="entry name" value="ACP-like"/>
    <property type="match status" value="1"/>
</dbReference>
<evidence type="ECO:0000259" key="1">
    <source>
        <dbReference type="PROSITE" id="PS50075"/>
    </source>
</evidence>
<dbReference type="Pfam" id="PF00550">
    <property type="entry name" value="PP-binding"/>
    <property type="match status" value="1"/>
</dbReference>
<protein>
    <submittedName>
        <fullName evidence="2">Acyl carrier protein</fullName>
    </submittedName>
</protein>
<gene>
    <name evidence="2" type="ORF">SAMN04487944_101553</name>
</gene>
<dbReference type="STRING" id="531814.SAMN04487944_101553"/>
<keyword evidence="3" id="KW-1185">Reference proteome</keyword>
<dbReference type="EMBL" id="FOGL01000001">
    <property type="protein sequence ID" value="SER18592.1"/>
    <property type="molecule type" value="Genomic_DNA"/>
</dbReference>
<dbReference type="PROSITE" id="PS50075">
    <property type="entry name" value="CARRIER"/>
    <property type="match status" value="1"/>
</dbReference>
<dbReference type="RefSeq" id="WP_089738701.1">
    <property type="nucleotide sequence ID" value="NZ_FOGL01000001.1"/>
</dbReference>
<dbReference type="InterPro" id="IPR036736">
    <property type="entry name" value="ACP-like_sf"/>
</dbReference>
<evidence type="ECO:0000313" key="3">
    <source>
        <dbReference type="Proteomes" id="UP000199687"/>
    </source>
</evidence>
<evidence type="ECO:0000313" key="2">
    <source>
        <dbReference type="EMBL" id="SER18592.1"/>
    </source>
</evidence>
<proteinExistence type="predicted"/>
<reference evidence="2 3" key="1">
    <citation type="submission" date="2016-10" db="EMBL/GenBank/DDBJ databases">
        <authorList>
            <person name="de Groot N.N."/>
        </authorList>
    </citation>
    <scope>NUCLEOTIDE SEQUENCE [LARGE SCALE GENOMIC DNA]</scope>
    <source>
        <strain evidence="2 3">CGMCC 1.7727</strain>
    </source>
</reference>